<dbReference type="Proteomes" id="UP001138997">
    <property type="component" value="Unassembled WGS sequence"/>
</dbReference>
<evidence type="ECO:0000313" key="10">
    <source>
        <dbReference type="Proteomes" id="UP001138997"/>
    </source>
</evidence>
<keyword evidence="2" id="KW-1003">Cell membrane</keyword>
<accession>A0A9X1ST16</accession>
<evidence type="ECO:0000256" key="8">
    <source>
        <dbReference type="SAM" id="Phobius"/>
    </source>
</evidence>
<evidence type="ECO:0000256" key="3">
    <source>
        <dbReference type="ARBA" id="ARBA00022676"/>
    </source>
</evidence>
<feature type="transmembrane region" description="Helical" evidence="8">
    <location>
        <begin position="167"/>
        <end position="192"/>
    </location>
</feature>
<keyword evidence="4 9" id="KW-0808">Transferase</keyword>
<feature type="transmembrane region" description="Helical" evidence="8">
    <location>
        <begin position="284"/>
        <end position="307"/>
    </location>
</feature>
<feature type="transmembrane region" description="Helical" evidence="8">
    <location>
        <begin position="138"/>
        <end position="155"/>
    </location>
</feature>
<name>A0A9X1ST16_9ACTN</name>
<reference evidence="9" key="1">
    <citation type="submission" date="2021-11" db="EMBL/GenBank/DDBJ databases">
        <title>Streptomyces corallinus and Kineosporia corallina sp. nov., two new coral-derived marine actinobacteria.</title>
        <authorList>
            <person name="Buangrab K."/>
            <person name="Sutthacheep M."/>
            <person name="Yeemin T."/>
            <person name="Harunari E."/>
            <person name="Igarashi Y."/>
            <person name="Sripreechasak P."/>
            <person name="Kanchanasin P."/>
            <person name="Tanasupawat S."/>
            <person name="Phongsopitanun W."/>
        </authorList>
    </citation>
    <scope>NUCLEOTIDE SEQUENCE</scope>
    <source>
        <strain evidence="9">JCM 31032</strain>
    </source>
</reference>
<protein>
    <submittedName>
        <fullName evidence="9">Glycosyltransferase family 39 protein</fullName>
        <ecNumber evidence="9">2.4.-.-</ecNumber>
    </submittedName>
</protein>
<keyword evidence="10" id="KW-1185">Reference proteome</keyword>
<dbReference type="EC" id="2.4.-.-" evidence="9"/>
<evidence type="ECO:0000313" key="9">
    <source>
        <dbReference type="EMBL" id="MCD5311319.1"/>
    </source>
</evidence>
<comment type="subcellular location">
    <subcellularLocation>
        <location evidence="1">Cell membrane</location>
        <topology evidence="1">Multi-pass membrane protein</topology>
    </subcellularLocation>
</comment>
<feature type="transmembrane region" description="Helical" evidence="8">
    <location>
        <begin position="86"/>
        <end position="106"/>
    </location>
</feature>
<feature type="transmembrane region" description="Helical" evidence="8">
    <location>
        <begin position="347"/>
        <end position="365"/>
    </location>
</feature>
<keyword evidence="3 9" id="KW-0328">Glycosyltransferase</keyword>
<sequence>MALGQRGLGLISGLLATAFLGWGLARTAFWLDEGATVVATQRSWDDLWTLKDGPEAPLLPYYVLLKLFRSAARALAPFLSDHPELLLRLPSAVVTVLAVWILAAWLSRLTSAHLTVTTSVMLLLISGFSRYGQEARPYALVAFLAVVATVVWHTMTTDSRWRWSVLYAFTVSAMIVMHTLSAPLVGAHLLASVICLSGQGRWPVFWRTAVAGTVGALLASPLALLSSSNGTGPTTVYDNITPRYVLYIFTRLFTENPTPLLGIGPVILLALIGLVQVRAGQYQFVARLAAGWALVPLVAMIPVLIVYPNLLLGRYVVFVLPAWAILAGLGVTFLADAVSRRVSQRQVVAATVAVALILGTAVLQFESLNKIRQSAGHGEDIRPALEIAQRPEYRKLGIVVSTRFGSVMVGAYDREQEDRLVSQRMQRDQNVIWPAAVPQKEAGRSLRGKQRVILLQRARPEEGCSQVVQPVTPAEIEYCKPPLLKRLNFQVEQIVSAEGGWVFAVMKRQRVELAPLGQPRRNPIPAAIAAR</sequence>
<evidence type="ECO:0000256" key="7">
    <source>
        <dbReference type="ARBA" id="ARBA00023136"/>
    </source>
</evidence>
<keyword evidence="7 8" id="KW-0472">Membrane</keyword>
<comment type="caution">
    <text evidence="9">The sequence shown here is derived from an EMBL/GenBank/DDBJ whole genome shotgun (WGS) entry which is preliminary data.</text>
</comment>
<dbReference type="EMBL" id="JAJOMB010000004">
    <property type="protein sequence ID" value="MCD5311319.1"/>
    <property type="molecule type" value="Genomic_DNA"/>
</dbReference>
<dbReference type="GO" id="GO:0016763">
    <property type="term" value="F:pentosyltransferase activity"/>
    <property type="evidence" value="ECO:0007669"/>
    <property type="project" value="TreeGrafter"/>
</dbReference>
<evidence type="ECO:0000256" key="6">
    <source>
        <dbReference type="ARBA" id="ARBA00022989"/>
    </source>
</evidence>
<feature type="transmembrane region" description="Helical" evidence="8">
    <location>
        <begin position="259"/>
        <end position="277"/>
    </location>
</feature>
<keyword evidence="6 8" id="KW-1133">Transmembrane helix</keyword>
<organism evidence="9 10">
    <name type="scientific">Kineosporia babensis</name>
    <dbReference type="NCBI Taxonomy" id="499548"/>
    <lineage>
        <taxon>Bacteria</taxon>
        <taxon>Bacillati</taxon>
        <taxon>Actinomycetota</taxon>
        <taxon>Actinomycetes</taxon>
        <taxon>Kineosporiales</taxon>
        <taxon>Kineosporiaceae</taxon>
        <taxon>Kineosporia</taxon>
    </lineage>
</organism>
<dbReference type="PANTHER" id="PTHR33908">
    <property type="entry name" value="MANNOSYLTRANSFERASE YKCB-RELATED"/>
    <property type="match status" value="1"/>
</dbReference>
<dbReference type="GO" id="GO:0009103">
    <property type="term" value="P:lipopolysaccharide biosynthetic process"/>
    <property type="evidence" value="ECO:0007669"/>
    <property type="project" value="UniProtKB-ARBA"/>
</dbReference>
<dbReference type="InterPro" id="IPR050297">
    <property type="entry name" value="LipidA_mod_glycosyltrf_83"/>
</dbReference>
<keyword evidence="5 8" id="KW-0812">Transmembrane</keyword>
<dbReference type="RefSeq" id="WP_231440496.1">
    <property type="nucleotide sequence ID" value="NZ_JAJOMB010000004.1"/>
</dbReference>
<evidence type="ECO:0000256" key="1">
    <source>
        <dbReference type="ARBA" id="ARBA00004651"/>
    </source>
</evidence>
<evidence type="ECO:0000256" key="4">
    <source>
        <dbReference type="ARBA" id="ARBA00022679"/>
    </source>
</evidence>
<gene>
    <name evidence="9" type="ORF">LR394_10445</name>
</gene>
<dbReference type="AlphaFoldDB" id="A0A9X1ST16"/>
<feature type="transmembrane region" description="Helical" evidence="8">
    <location>
        <begin position="204"/>
        <end position="224"/>
    </location>
</feature>
<feature type="transmembrane region" description="Helical" evidence="8">
    <location>
        <begin position="313"/>
        <end position="335"/>
    </location>
</feature>
<evidence type="ECO:0000256" key="2">
    <source>
        <dbReference type="ARBA" id="ARBA00022475"/>
    </source>
</evidence>
<dbReference type="PANTHER" id="PTHR33908:SF11">
    <property type="entry name" value="MEMBRANE PROTEIN"/>
    <property type="match status" value="1"/>
</dbReference>
<proteinExistence type="predicted"/>
<evidence type="ECO:0000256" key="5">
    <source>
        <dbReference type="ARBA" id="ARBA00022692"/>
    </source>
</evidence>
<dbReference type="GO" id="GO:0005886">
    <property type="term" value="C:plasma membrane"/>
    <property type="evidence" value="ECO:0007669"/>
    <property type="project" value="UniProtKB-SubCell"/>
</dbReference>